<dbReference type="GO" id="GO:0008239">
    <property type="term" value="F:dipeptidyl-peptidase activity"/>
    <property type="evidence" value="ECO:0007669"/>
    <property type="project" value="TreeGrafter"/>
</dbReference>
<sequence length="567" mass="64559">MALPPAIVVFLLLLPLVGLVDAVSNGYRVLDPQAVNIWRLQRLVEEYQIGRHFWDANLVAQTNNDPGMLPVVVEERWGDLKLGWFEQPLDHFDASNPHRFQQRYWVNTRHYSPREGAPIIILDGGAMDAMETLSILDTGIADILARETGGISVLLEHRYYGASIPVANFTTDSLRWLTNEQAMADSTKFMSTIRFEKFEENLTALNTPWIYYGGSYAGARAAHMKVLHPELVYGAIGSSAITHATLENWQFHDVIRRSAEPRCAGYLEKATEVIDNILDGGIGKRRFKGLFGLSDLKHDDDFVSLITFPLAHWESKGWIDSAEADSFEQYCAQLVMPYGNMSKDEVNALPFGHPGRLVDVGGDLFLDFSIVNWANYIKHHPILKACLEFVGDIDECFTTYNDKKYQNTDLSETDRPWRFQMCTQWGTFIIAPPDFGRPRIISRAINLEYKMRMCQQSFSPGEHYQIPIIPNITKINLLGGYDIAADRLAFIDGEIDPWRPLTPHSSNAKTRSDTILRPFKVIPGAVHLWDLPGLPDITDEPLEVRKIHNEIVHFVKEWLKYWEPVKK</sequence>
<evidence type="ECO:0000313" key="8">
    <source>
        <dbReference type="Proteomes" id="UP000807342"/>
    </source>
</evidence>
<keyword evidence="5" id="KW-0325">Glycoprotein</keyword>
<name>A0A9P6C4T2_9AGAR</name>
<organism evidence="7 8">
    <name type="scientific">Macrolepiota fuliginosa MF-IS2</name>
    <dbReference type="NCBI Taxonomy" id="1400762"/>
    <lineage>
        <taxon>Eukaryota</taxon>
        <taxon>Fungi</taxon>
        <taxon>Dikarya</taxon>
        <taxon>Basidiomycota</taxon>
        <taxon>Agaricomycotina</taxon>
        <taxon>Agaricomycetes</taxon>
        <taxon>Agaricomycetidae</taxon>
        <taxon>Agaricales</taxon>
        <taxon>Agaricineae</taxon>
        <taxon>Agaricaceae</taxon>
        <taxon>Macrolepiota</taxon>
    </lineage>
</organism>
<reference evidence="7" key="1">
    <citation type="submission" date="2020-11" db="EMBL/GenBank/DDBJ databases">
        <authorList>
            <consortium name="DOE Joint Genome Institute"/>
            <person name="Ahrendt S."/>
            <person name="Riley R."/>
            <person name="Andreopoulos W."/>
            <person name="Labutti K."/>
            <person name="Pangilinan J."/>
            <person name="Ruiz-Duenas F.J."/>
            <person name="Barrasa J.M."/>
            <person name="Sanchez-Garcia M."/>
            <person name="Camarero S."/>
            <person name="Miyauchi S."/>
            <person name="Serrano A."/>
            <person name="Linde D."/>
            <person name="Babiker R."/>
            <person name="Drula E."/>
            <person name="Ayuso-Fernandez I."/>
            <person name="Pacheco R."/>
            <person name="Padilla G."/>
            <person name="Ferreira P."/>
            <person name="Barriuso J."/>
            <person name="Kellner H."/>
            <person name="Castanera R."/>
            <person name="Alfaro M."/>
            <person name="Ramirez L."/>
            <person name="Pisabarro A.G."/>
            <person name="Kuo A."/>
            <person name="Tritt A."/>
            <person name="Lipzen A."/>
            <person name="He G."/>
            <person name="Yan M."/>
            <person name="Ng V."/>
            <person name="Cullen D."/>
            <person name="Martin F."/>
            <person name="Rosso M.-N."/>
            <person name="Henrissat B."/>
            <person name="Hibbett D."/>
            <person name="Martinez A.T."/>
            <person name="Grigoriev I.V."/>
        </authorList>
    </citation>
    <scope>NUCLEOTIDE SEQUENCE</scope>
    <source>
        <strain evidence="7">MF-IS2</strain>
    </source>
</reference>
<keyword evidence="4" id="KW-0378">Hydrolase</keyword>
<keyword evidence="8" id="KW-1185">Reference proteome</keyword>
<dbReference type="Proteomes" id="UP000807342">
    <property type="component" value="Unassembled WGS sequence"/>
</dbReference>
<evidence type="ECO:0000256" key="6">
    <source>
        <dbReference type="SAM" id="SignalP"/>
    </source>
</evidence>
<protein>
    <submittedName>
        <fullName evidence="7">Peptidase S28</fullName>
    </submittedName>
</protein>
<evidence type="ECO:0000256" key="4">
    <source>
        <dbReference type="ARBA" id="ARBA00022801"/>
    </source>
</evidence>
<comment type="similarity">
    <text evidence="1">Belongs to the peptidase S28 family.</text>
</comment>
<dbReference type="GO" id="GO:0006508">
    <property type="term" value="P:proteolysis"/>
    <property type="evidence" value="ECO:0007669"/>
    <property type="project" value="UniProtKB-KW"/>
</dbReference>
<comment type="caution">
    <text evidence="7">The sequence shown here is derived from an EMBL/GenBank/DDBJ whole genome shotgun (WGS) entry which is preliminary data.</text>
</comment>
<dbReference type="EMBL" id="MU151140">
    <property type="protein sequence ID" value="KAF9449110.1"/>
    <property type="molecule type" value="Genomic_DNA"/>
</dbReference>
<keyword evidence="3 6" id="KW-0732">Signal</keyword>
<dbReference type="GO" id="GO:0070008">
    <property type="term" value="F:serine-type exopeptidase activity"/>
    <property type="evidence" value="ECO:0007669"/>
    <property type="project" value="InterPro"/>
</dbReference>
<dbReference type="InterPro" id="IPR008758">
    <property type="entry name" value="Peptidase_S28"/>
</dbReference>
<dbReference type="PANTHER" id="PTHR11010">
    <property type="entry name" value="PROTEASE S28 PRO-X CARBOXYPEPTIDASE-RELATED"/>
    <property type="match status" value="1"/>
</dbReference>
<dbReference type="OrthoDB" id="2130629at2759"/>
<dbReference type="AlphaFoldDB" id="A0A9P6C4T2"/>
<evidence type="ECO:0000313" key="7">
    <source>
        <dbReference type="EMBL" id="KAF9449110.1"/>
    </source>
</evidence>
<feature type="chain" id="PRO_5040286592" evidence="6">
    <location>
        <begin position="23"/>
        <end position="567"/>
    </location>
</feature>
<dbReference type="SUPFAM" id="SSF53474">
    <property type="entry name" value="alpha/beta-Hydrolases"/>
    <property type="match status" value="1"/>
</dbReference>
<dbReference type="PANTHER" id="PTHR11010:SF117">
    <property type="entry name" value="SERINE PROTEASE 16"/>
    <property type="match status" value="1"/>
</dbReference>
<evidence type="ECO:0000256" key="2">
    <source>
        <dbReference type="ARBA" id="ARBA00022670"/>
    </source>
</evidence>
<gene>
    <name evidence="7" type="ORF">P691DRAFT_703745</name>
</gene>
<dbReference type="Gene3D" id="3.40.50.1820">
    <property type="entry name" value="alpha/beta hydrolase"/>
    <property type="match status" value="2"/>
</dbReference>
<evidence type="ECO:0000256" key="3">
    <source>
        <dbReference type="ARBA" id="ARBA00022729"/>
    </source>
</evidence>
<keyword evidence="2" id="KW-0645">Protease</keyword>
<evidence type="ECO:0000256" key="1">
    <source>
        <dbReference type="ARBA" id="ARBA00011079"/>
    </source>
</evidence>
<proteinExistence type="inferred from homology"/>
<dbReference type="Pfam" id="PF05577">
    <property type="entry name" value="Peptidase_S28"/>
    <property type="match status" value="2"/>
</dbReference>
<dbReference type="InterPro" id="IPR029058">
    <property type="entry name" value="AB_hydrolase_fold"/>
</dbReference>
<feature type="signal peptide" evidence="6">
    <location>
        <begin position="1"/>
        <end position="22"/>
    </location>
</feature>
<evidence type="ECO:0000256" key="5">
    <source>
        <dbReference type="ARBA" id="ARBA00023180"/>
    </source>
</evidence>
<accession>A0A9P6C4T2</accession>